<evidence type="ECO:0000313" key="8">
    <source>
        <dbReference type="Proteomes" id="UP000325286"/>
    </source>
</evidence>
<dbReference type="InterPro" id="IPR001610">
    <property type="entry name" value="PAC"/>
</dbReference>
<dbReference type="PANTHER" id="PTHR45138:SF9">
    <property type="entry name" value="DIGUANYLATE CYCLASE DGCM-RELATED"/>
    <property type="match status" value="1"/>
</dbReference>
<dbReference type="Proteomes" id="UP000325286">
    <property type="component" value="Chromosome"/>
</dbReference>
<dbReference type="CDD" id="cd00077">
    <property type="entry name" value="HDc"/>
    <property type="match status" value="1"/>
</dbReference>
<evidence type="ECO:0000259" key="4">
    <source>
        <dbReference type="PROSITE" id="PS50113"/>
    </source>
</evidence>
<reference evidence="7 8" key="1">
    <citation type="submission" date="2019-08" db="EMBL/GenBank/DDBJ databases">
        <title>Deep-cultivation of Planctomycetes and their phenomic and genomic characterization uncovers novel biology.</title>
        <authorList>
            <person name="Wiegand S."/>
            <person name="Jogler M."/>
            <person name="Boedeker C."/>
            <person name="Pinto D."/>
            <person name="Vollmers J."/>
            <person name="Rivas-Marin E."/>
            <person name="Kohn T."/>
            <person name="Peeters S.H."/>
            <person name="Heuer A."/>
            <person name="Rast P."/>
            <person name="Oberbeckmann S."/>
            <person name="Bunk B."/>
            <person name="Jeske O."/>
            <person name="Meyerdierks A."/>
            <person name="Storesund J.E."/>
            <person name="Kallscheuer N."/>
            <person name="Luecker S."/>
            <person name="Lage O.M."/>
            <person name="Pohl T."/>
            <person name="Merkel B.J."/>
            <person name="Hornburger P."/>
            <person name="Mueller R.-W."/>
            <person name="Bruemmer F."/>
            <person name="Labrenz M."/>
            <person name="Spormann A.M."/>
            <person name="Op den Camp H."/>
            <person name="Overmann J."/>
            <person name="Amann R."/>
            <person name="Jetten M.S.M."/>
            <person name="Mascher T."/>
            <person name="Medema M.H."/>
            <person name="Devos D.P."/>
            <person name="Kaster A.-K."/>
            <person name="Ovreas L."/>
            <person name="Rohde M."/>
            <person name="Galperin M.Y."/>
            <person name="Jogler C."/>
        </authorList>
    </citation>
    <scope>NUCLEOTIDE SEQUENCE [LARGE SCALE GENOMIC DNA]</scope>
    <source>
        <strain evidence="7 8">UC8</strain>
    </source>
</reference>
<dbReference type="InterPro" id="IPR013767">
    <property type="entry name" value="PAS_fold"/>
</dbReference>
<evidence type="ECO:0000259" key="5">
    <source>
        <dbReference type="PROSITE" id="PS50887"/>
    </source>
</evidence>
<dbReference type="SUPFAM" id="SSF55785">
    <property type="entry name" value="PYP-like sensor domain (PAS domain)"/>
    <property type="match status" value="1"/>
</dbReference>
<dbReference type="NCBIfam" id="TIGR00254">
    <property type="entry name" value="GGDEF"/>
    <property type="match status" value="1"/>
</dbReference>
<dbReference type="FunFam" id="3.30.70.270:FF:000001">
    <property type="entry name" value="Diguanylate cyclase domain protein"/>
    <property type="match status" value="1"/>
</dbReference>
<feature type="domain" description="HD-GYP" evidence="6">
    <location>
        <begin position="53"/>
        <end position="248"/>
    </location>
</feature>
<keyword evidence="7" id="KW-0808">Transferase</keyword>
<dbReference type="OrthoDB" id="9759601at2"/>
<dbReference type="GO" id="GO:0043709">
    <property type="term" value="P:cell adhesion involved in single-species biofilm formation"/>
    <property type="evidence" value="ECO:0007669"/>
    <property type="project" value="TreeGrafter"/>
</dbReference>
<dbReference type="PROSITE" id="PS50113">
    <property type="entry name" value="PAC"/>
    <property type="match status" value="1"/>
</dbReference>
<comment type="catalytic activity">
    <reaction evidence="2">
        <text>2 GTP = 3',3'-c-di-GMP + 2 diphosphate</text>
        <dbReference type="Rhea" id="RHEA:24898"/>
        <dbReference type="ChEBI" id="CHEBI:33019"/>
        <dbReference type="ChEBI" id="CHEBI:37565"/>
        <dbReference type="ChEBI" id="CHEBI:58805"/>
        <dbReference type="EC" id="2.7.7.65"/>
    </reaction>
</comment>
<dbReference type="InterPro" id="IPR035965">
    <property type="entry name" value="PAS-like_dom_sf"/>
</dbReference>
<keyword evidence="7" id="KW-0548">Nucleotidyltransferase</keyword>
<dbReference type="EMBL" id="CP042914">
    <property type="protein sequence ID" value="QEG43489.1"/>
    <property type="molecule type" value="Genomic_DNA"/>
</dbReference>
<dbReference type="SMART" id="SM00086">
    <property type="entry name" value="PAC"/>
    <property type="match status" value="1"/>
</dbReference>
<dbReference type="Gene3D" id="1.10.3210.10">
    <property type="entry name" value="Hypothetical protein af1432"/>
    <property type="match status" value="1"/>
</dbReference>
<evidence type="ECO:0000256" key="3">
    <source>
        <dbReference type="SAM" id="MobiDB-lite"/>
    </source>
</evidence>
<name>A0A5B9QZS0_9BACT</name>
<dbReference type="SMART" id="SM00471">
    <property type="entry name" value="HDc"/>
    <property type="match status" value="1"/>
</dbReference>
<dbReference type="SUPFAM" id="SSF109604">
    <property type="entry name" value="HD-domain/PDEase-like"/>
    <property type="match status" value="1"/>
</dbReference>
<dbReference type="Pfam" id="PF13487">
    <property type="entry name" value="HD_5"/>
    <property type="match status" value="1"/>
</dbReference>
<dbReference type="Gene3D" id="3.30.450.20">
    <property type="entry name" value="PAS domain"/>
    <property type="match status" value="1"/>
</dbReference>
<dbReference type="SUPFAM" id="SSF55073">
    <property type="entry name" value="Nucleotide cyclase"/>
    <property type="match status" value="1"/>
</dbReference>
<dbReference type="GO" id="GO:0005886">
    <property type="term" value="C:plasma membrane"/>
    <property type="evidence" value="ECO:0007669"/>
    <property type="project" value="TreeGrafter"/>
</dbReference>
<dbReference type="InterPro" id="IPR000700">
    <property type="entry name" value="PAS-assoc_C"/>
</dbReference>
<dbReference type="SMART" id="SM00267">
    <property type="entry name" value="GGDEF"/>
    <property type="match status" value="1"/>
</dbReference>
<dbReference type="PROSITE" id="PS50887">
    <property type="entry name" value="GGDEF"/>
    <property type="match status" value="1"/>
</dbReference>
<dbReference type="AlphaFoldDB" id="A0A5B9QZS0"/>
<dbReference type="InterPro" id="IPR003607">
    <property type="entry name" value="HD/PDEase_dom"/>
</dbReference>
<keyword evidence="8" id="KW-1185">Reference proteome</keyword>
<dbReference type="CDD" id="cd01949">
    <property type="entry name" value="GGDEF"/>
    <property type="match status" value="1"/>
</dbReference>
<evidence type="ECO:0000256" key="2">
    <source>
        <dbReference type="ARBA" id="ARBA00034247"/>
    </source>
</evidence>
<feature type="compositionally biased region" description="Polar residues" evidence="3">
    <location>
        <begin position="1"/>
        <end position="16"/>
    </location>
</feature>
<dbReference type="Pfam" id="PF00990">
    <property type="entry name" value="GGDEF"/>
    <property type="match status" value="1"/>
</dbReference>
<gene>
    <name evidence="7" type="primary">ydaM</name>
    <name evidence="7" type="ORF">UC8_55390</name>
</gene>
<dbReference type="GO" id="GO:1902201">
    <property type="term" value="P:negative regulation of bacterial-type flagellum-dependent cell motility"/>
    <property type="evidence" value="ECO:0007669"/>
    <property type="project" value="TreeGrafter"/>
</dbReference>
<dbReference type="InterPro" id="IPR043128">
    <property type="entry name" value="Rev_trsase/Diguanyl_cyclase"/>
</dbReference>
<dbReference type="EC" id="2.7.7.65" evidence="1"/>
<dbReference type="NCBIfam" id="TIGR00229">
    <property type="entry name" value="sensory_box"/>
    <property type="match status" value="1"/>
</dbReference>
<organism evidence="7 8">
    <name type="scientific">Roseimaritima ulvae</name>
    <dbReference type="NCBI Taxonomy" id="980254"/>
    <lineage>
        <taxon>Bacteria</taxon>
        <taxon>Pseudomonadati</taxon>
        <taxon>Planctomycetota</taxon>
        <taxon>Planctomycetia</taxon>
        <taxon>Pirellulales</taxon>
        <taxon>Pirellulaceae</taxon>
        <taxon>Roseimaritima</taxon>
    </lineage>
</organism>
<dbReference type="InterPro" id="IPR000014">
    <property type="entry name" value="PAS"/>
</dbReference>
<evidence type="ECO:0000259" key="6">
    <source>
        <dbReference type="PROSITE" id="PS51832"/>
    </source>
</evidence>
<dbReference type="GO" id="GO:0052621">
    <property type="term" value="F:diguanylate cyclase activity"/>
    <property type="evidence" value="ECO:0007669"/>
    <property type="project" value="UniProtKB-EC"/>
</dbReference>
<dbReference type="InterPro" id="IPR050469">
    <property type="entry name" value="Diguanylate_Cyclase"/>
</dbReference>
<protein>
    <recommendedName>
        <fullName evidence="1">diguanylate cyclase</fullName>
        <ecNumber evidence="1">2.7.7.65</ecNumber>
    </recommendedName>
</protein>
<dbReference type="InterPro" id="IPR037522">
    <property type="entry name" value="HD_GYP_dom"/>
</dbReference>
<dbReference type="Pfam" id="PF00989">
    <property type="entry name" value="PAS"/>
    <property type="match status" value="1"/>
</dbReference>
<dbReference type="CDD" id="cd00130">
    <property type="entry name" value="PAS"/>
    <property type="match status" value="1"/>
</dbReference>
<dbReference type="InterPro" id="IPR000160">
    <property type="entry name" value="GGDEF_dom"/>
</dbReference>
<dbReference type="InterPro" id="IPR029787">
    <property type="entry name" value="Nucleotide_cyclase"/>
</dbReference>
<sequence>MSGTPNHPIQPSSDCSPTAAGSGLLSQLGSATPALSPSGLVDKTPDEVIENRLAMVRLGMATALYYALRTKHPPTAAHSLRVAISCSVWAERLRLPAETRDRIEVAALLHDIGKIGIPDNVLRKPGKLTVSEQLTMELYPRLGCEILSGCTNDAELLSIVRYSRAWYDSRRDSDAPRGQSICLGARMLAIVGAMDSMTTDHVYRPAMSHERAMAELLAGSGTQFDPELVHDYCRMVETQSETVPNQVITRWLQQLSDTRTDGPWGVTVGNRVSVANPPASDDRHQLFHSQLFDHMHDGVIFVDADRVVIGWNRAVERLSGVVSDAVCDNLWAPELIDMRDLHDDPLDDASCPLFQCLQSGVYSSRHLRIRSADGEPLPVHVHVSAVTGGQSEVLGVMAVLHDASRQTSLEERLVDLHEKATKDALTGVDNRGQFDRALAELNELASAGGPTFSLIICDIDHFKQINDVHGHQAGDDALVSFARVLKAHSREGDIVCRYGGEEFVVISPSSDNPTATRRAEAIRAAIEQTPIESLDNNTMTASFGVTEFQSGDSPETVLARADRALLRAKDGGRNRVVQLGAGRSNELEDSTNKPGRLASWMSWFDSTDHSSTEVRILTPVPTDLAIEKLRGFIADHNAEIVSVNDRKIIVRLNVLFSAGGRRRVDHRIAFEVSMQLSEQHQQVPNASVKRTQTIVDVHLRPIRNRDRRSRELSACVDQVTASLRSYLMGTMVAPRQDH</sequence>
<dbReference type="PROSITE" id="PS51832">
    <property type="entry name" value="HD_GYP"/>
    <property type="match status" value="1"/>
</dbReference>
<dbReference type="KEGG" id="rul:UC8_55390"/>
<feature type="domain" description="GGDEF" evidence="5">
    <location>
        <begin position="450"/>
        <end position="581"/>
    </location>
</feature>
<proteinExistence type="predicted"/>
<dbReference type="PANTHER" id="PTHR45138">
    <property type="entry name" value="REGULATORY COMPONENTS OF SENSORY TRANSDUCTION SYSTEM"/>
    <property type="match status" value="1"/>
</dbReference>
<dbReference type="RefSeq" id="WP_084425850.1">
    <property type="nucleotide sequence ID" value="NZ_CP042914.1"/>
</dbReference>
<feature type="region of interest" description="Disordered" evidence="3">
    <location>
        <begin position="1"/>
        <end position="22"/>
    </location>
</feature>
<evidence type="ECO:0000256" key="1">
    <source>
        <dbReference type="ARBA" id="ARBA00012528"/>
    </source>
</evidence>
<feature type="domain" description="PAC" evidence="4">
    <location>
        <begin position="363"/>
        <end position="415"/>
    </location>
</feature>
<dbReference type="GO" id="GO:0006355">
    <property type="term" value="P:regulation of DNA-templated transcription"/>
    <property type="evidence" value="ECO:0007669"/>
    <property type="project" value="InterPro"/>
</dbReference>
<evidence type="ECO:0000313" key="7">
    <source>
        <dbReference type="EMBL" id="QEG43489.1"/>
    </source>
</evidence>
<dbReference type="Gene3D" id="3.30.70.270">
    <property type="match status" value="1"/>
</dbReference>
<accession>A0A5B9QZS0</accession>